<accession>A0AAN7BPE4</accession>
<keyword evidence="3 6" id="KW-0732">Signal</keyword>
<feature type="coiled-coil region" evidence="4">
    <location>
        <begin position="55"/>
        <end position="82"/>
    </location>
</feature>
<dbReference type="Pfam" id="PF25107">
    <property type="entry name" value="VWA7_N"/>
    <property type="match status" value="1"/>
</dbReference>
<feature type="domain" description="VWA7 N-terminal" evidence="8">
    <location>
        <begin position="49"/>
        <end position="282"/>
    </location>
</feature>
<evidence type="ECO:0008006" key="11">
    <source>
        <dbReference type="Google" id="ProtNLM"/>
    </source>
</evidence>
<dbReference type="PANTHER" id="PTHR14905:SF7">
    <property type="entry name" value="VON WILLEBRAND FACTOR A DOMAIN-CONTAINING PROTEIN 7"/>
    <property type="match status" value="1"/>
</dbReference>
<keyword evidence="4" id="KW-0175">Coiled coil</keyword>
<evidence type="ECO:0000313" key="10">
    <source>
        <dbReference type="Proteomes" id="UP001301958"/>
    </source>
</evidence>
<evidence type="ECO:0000256" key="2">
    <source>
        <dbReference type="ARBA" id="ARBA00022525"/>
    </source>
</evidence>
<protein>
    <recommendedName>
        <fullName evidence="11">VWFA domain-containing protein</fullName>
    </recommendedName>
</protein>
<comment type="subcellular location">
    <subcellularLocation>
        <location evidence="1">Secreted</location>
    </subcellularLocation>
</comment>
<dbReference type="AlphaFoldDB" id="A0AAN7BPE4"/>
<feature type="domain" description="Hemicentin-1-like von Willebrand factor A" evidence="7">
    <location>
        <begin position="295"/>
        <end position="459"/>
    </location>
</feature>
<reference evidence="9" key="1">
    <citation type="journal article" date="2023" name="Mol. Phylogenet. Evol.">
        <title>Genome-scale phylogeny and comparative genomics of the fungal order Sordariales.</title>
        <authorList>
            <person name="Hensen N."/>
            <person name="Bonometti L."/>
            <person name="Westerberg I."/>
            <person name="Brannstrom I.O."/>
            <person name="Guillou S."/>
            <person name="Cros-Aarteil S."/>
            <person name="Calhoun S."/>
            <person name="Haridas S."/>
            <person name="Kuo A."/>
            <person name="Mondo S."/>
            <person name="Pangilinan J."/>
            <person name="Riley R."/>
            <person name="LaButti K."/>
            <person name="Andreopoulos B."/>
            <person name="Lipzen A."/>
            <person name="Chen C."/>
            <person name="Yan M."/>
            <person name="Daum C."/>
            <person name="Ng V."/>
            <person name="Clum A."/>
            <person name="Steindorff A."/>
            <person name="Ohm R.A."/>
            <person name="Martin F."/>
            <person name="Silar P."/>
            <person name="Natvig D.O."/>
            <person name="Lalanne C."/>
            <person name="Gautier V."/>
            <person name="Ament-Velasquez S.L."/>
            <person name="Kruys A."/>
            <person name="Hutchinson M.I."/>
            <person name="Powell A.J."/>
            <person name="Barry K."/>
            <person name="Miller A.N."/>
            <person name="Grigoriev I.V."/>
            <person name="Debuchy R."/>
            <person name="Gladieux P."/>
            <person name="Hiltunen Thoren M."/>
            <person name="Johannesson H."/>
        </authorList>
    </citation>
    <scope>NUCLEOTIDE SEQUENCE</scope>
    <source>
        <strain evidence="9">CBS 990.96</strain>
    </source>
</reference>
<sequence>MRLTYTLLPLLTSKPALAFFPTQWKEVVFGFGGTSHVAMTDEIFEDRAKAYFPTIPKLTKKMKQARDEIGEANADVDDNQINAHWHCDGETFEAAKARITQLKNEAIAALKADDATGGRKAVGGALHTIQDFYSHSNWAELGNSGANLDLQRDGNIGAYTATFEETTCSSCKFTILDPFCSLFNCDANTNGFTKLTSGYYYGEDTPASGEIPDHKCNHGGYTDTPLGATIGFIAGPPMPGINKDSLNCGWSPHWKLHNRAVAGAKDATKIFFDDIKAELDDERALRLLFGVGPTLAFAIDTTGSMSSVISATRSIAISIAESRIGTAEEPGLYIVSPFNDPSVGPLTVTSSLDQFKSAINRLFASGGGDCPELIMAGMIAAVSKMEKGSTLIAFTDAAPLDASRQGELLAAATEKNIAIWIFKYNSNCDDGGRSLKSRADSVSDKVYAEVAAATGGQYLTGPVSEVRRINELLDSLITGDASPIIKVHEAIVTSSESITYSIPSDSYMSKLTCSFSDLSGSSLTISYTTPSGSPLDTSSPGVTLTSLSSSQFLSILTPSPGEYKATISGTGRFSLLCSGTSDIDLTYFNFAKVGGRVGHTGWYPLKTPPPYNQKIGAVAEITGPFSSATFTFRRPADESVIQVAEMTAGSGEEGFPRTNSFFNILQLPEEQFYVYVEGKDDKGVGYKRVVESITVPVFSEVEIPLKGNQTVEDYPNPPESSSSSAAPSSGTSTCFVDWIYYFDDLYDYDVYCDELWVCETFVQYGICDDGDDFDWNDGLSCDHRDGCSGVNN</sequence>
<dbReference type="SUPFAM" id="SSF53300">
    <property type="entry name" value="vWA-like"/>
    <property type="match status" value="1"/>
</dbReference>
<evidence type="ECO:0000256" key="3">
    <source>
        <dbReference type="ARBA" id="ARBA00022729"/>
    </source>
</evidence>
<feature type="region of interest" description="Disordered" evidence="5">
    <location>
        <begin position="708"/>
        <end position="730"/>
    </location>
</feature>
<reference evidence="9" key="2">
    <citation type="submission" date="2023-05" db="EMBL/GenBank/DDBJ databases">
        <authorList>
            <consortium name="Lawrence Berkeley National Laboratory"/>
            <person name="Steindorff A."/>
            <person name="Hensen N."/>
            <person name="Bonometti L."/>
            <person name="Westerberg I."/>
            <person name="Brannstrom I.O."/>
            <person name="Guillou S."/>
            <person name="Cros-Aarteil S."/>
            <person name="Calhoun S."/>
            <person name="Haridas S."/>
            <person name="Kuo A."/>
            <person name="Mondo S."/>
            <person name="Pangilinan J."/>
            <person name="Riley R."/>
            <person name="Labutti K."/>
            <person name="Andreopoulos B."/>
            <person name="Lipzen A."/>
            <person name="Chen C."/>
            <person name="Yanf M."/>
            <person name="Daum C."/>
            <person name="Ng V."/>
            <person name="Clum A."/>
            <person name="Ohm R."/>
            <person name="Martin F."/>
            <person name="Silar P."/>
            <person name="Natvig D."/>
            <person name="Lalanne C."/>
            <person name="Gautier V."/>
            <person name="Ament-Velasquez S.L."/>
            <person name="Kruys A."/>
            <person name="Hutchinson M.I."/>
            <person name="Powell A.J."/>
            <person name="Barry K."/>
            <person name="Miller A.N."/>
            <person name="Grigoriev I.V."/>
            <person name="Debuchy R."/>
            <person name="Gladieux P."/>
            <person name="Thoren M.H."/>
            <person name="Johannesson H."/>
        </authorList>
    </citation>
    <scope>NUCLEOTIDE SEQUENCE</scope>
    <source>
        <strain evidence="9">CBS 990.96</strain>
    </source>
</reference>
<keyword evidence="10" id="KW-1185">Reference proteome</keyword>
<feature type="chain" id="PRO_5042997971" description="VWFA domain-containing protein" evidence="6">
    <location>
        <begin position="19"/>
        <end position="792"/>
    </location>
</feature>
<dbReference type="Pfam" id="PF25106">
    <property type="entry name" value="VWA_4"/>
    <property type="match status" value="1"/>
</dbReference>
<proteinExistence type="predicted"/>
<dbReference type="EMBL" id="MU865337">
    <property type="protein sequence ID" value="KAK4227017.1"/>
    <property type="molecule type" value="Genomic_DNA"/>
</dbReference>
<evidence type="ECO:0000259" key="7">
    <source>
        <dbReference type="Pfam" id="PF25106"/>
    </source>
</evidence>
<evidence type="ECO:0000256" key="6">
    <source>
        <dbReference type="SAM" id="SignalP"/>
    </source>
</evidence>
<dbReference type="InterPro" id="IPR052577">
    <property type="entry name" value="VWA7"/>
</dbReference>
<dbReference type="Gene3D" id="3.40.50.410">
    <property type="entry name" value="von Willebrand factor, type A domain"/>
    <property type="match status" value="1"/>
</dbReference>
<organism evidence="9 10">
    <name type="scientific">Podospora fimiseda</name>
    <dbReference type="NCBI Taxonomy" id="252190"/>
    <lineage>
        <taxon>Eukaryota</taxon>
        <taxon>Fungi</taxon>
        <taxon>Dikarya</taxon>
        <taxon>Ascomycota</taxon>
        <taxon>Pezizomycotina</taxon>
        <taxon>Sordariomycetes</taxon>
        <taxon>Sordariomycetidae</taxon>
        <taxon>Sordariales</taxon>
        <taxon>Podosporaceae</taxon>
        <taxon>Podospora</taxon>
    </lineage>
</organism>
<feature type="compositionally biased region" description="Low complexity" evidence="5">
    <location>
        <begin position="719"/>
        <end position="729"/>
    </location>
</feature>
<evidence type="ECO:0000256" key="1">
    <source>
        <dbReference type="ARBA" id="ARBA00004613"/>
    </source>
</evidence>
<gene>
    <name evidence="9" type="ORF">QBC38DRAFT_509967</name>
</gene>
<dbReference type="InterPro" id="IPR036465">
    <property type="entry name" value="vWFA_dom_sf"/>
</dbReference>
<evidence type="ECO:0000256" key="4">
    <source>
        <dbReference type="SAM" id="Coils"/>
    </source>
</evidence>
<evidence type="ECO:0000256" key="5">
    <source>
        <dbReference type="SAM" id="MobiDB-lite"/>
    </source>
</evidence>
<comment type="caution">
    <text evidence="9">The sequence shown here is derived from an EMBL/GenBank/DDBJ whole genome shotgun (WGS) entry which is preliminary data.</text>
</comment>
<dbReference type="PANTHER" id="PTHR14905">
    <property type="entry name" value="NG37"/>
    <property type="match status" value="1"/>
</dbReference>
<dbReference type="Proteomes" id="UP001301958">
    <property type="component" value="Unassembled WGS sequence"/>
</dbReference>
<evidence type="ECO:0000259" key="8">
    <source>
        <dbReference type="Pfam" id="PF25107"/>
    </source>
</evidence>
<feature type="signal peptide" evidence="6">
    <location>
        <begin position="1"/>
        <end position="18"/>
    </location>
</feature>
<name>A0AAN7BPE4_9PEZI</name>
<dbReference type="InterPro" id="IPR056862">
    <property type="entry name" value="VWA7_N"/>
</dbReference>
<keyword evidence="2" id="KW-0964">Secreted</keyword>
<evidence type="ECO:0000313" key="9">
    <source>
        <dbReference type="EMBL" id="KAK4227017.1"/>
    </source>
</evidence>
<dbReference type="InterPro" id="IPR056861">
    <property type="entry name" value="HMCN1-like_VWA"/>
</dbReference>